<accession>A0A5J6V4T4</accession>
<keyword evidence="2" id="KW-1185">Reference proteome</keyword>
<evidence type="ECO:0000313" key="2">
    <source>
        <dbReference type="Proteomes" id="UP000326546"/>
    </source>
</evidence>
<evidence type="ECO:0008006" key="3">
    <source>
        <dbReference type="Google" id="ProtNLM"/>
    </source>
</evidence>
<dbReference type="EMBL" id="CP044427">
    <property type="protein sequence ID" value="QFG68023.1"/>
    <property type="molecule type" value="Genomic_DNA"/>
</dbReference>
<name>A0A5J6V4T4_9MICO</name>
<dbReference type="OrthoDB" id="3827359at2"/>
<sequence length="186" mass="20458">MRWHQLFEDLGAQLAALELQERAAEVAEHVRAERGQIELVHRLAADPAAPVRLRVRGVGWIDVDLTDVGRDWILAQGAGSGRTGRELLVPLPAVCAVEGLATRADPREQVASRRFGLRSALRAVSRDRARVRIHDVDGDHLTGTIDAVMADHLDLARHADDEPRRASAVRGRVSLAYATLALVRRL</sequence>
<evidence type="ECO:0000313" key="1">
    <source>
        <dbReference type="EMBL" id="QFG68023.1"/>
    </source>
</evidence>
<dbReference type="AlphaFoldDB" id="A0A5J6V4T4"/>
<protein>
    <recommendedName>
        <fullName evidence="3">Fis family transcriptional regulator</fullName>
    </recommendedName>
</protein>
<dbReference type="Proteomes" id="UP000326546">
    <property type="component" value="Chromosome"/>
</dbReference>
<gene>
    <name evidence="1" type="ORF">FY030_04185</name>
</gene>
<proteinExistence type="predicted"/>
<dbReference type="KEGG" id="serw:FY030_04185"/>
<dbReference type="RefSeq" id="WP_158060414.1">
    <property type="nucleotide sequence ID" value="NZ_CP044427.1"/>
</dbReference>
<reference evidence="1 2" key="1">
    <citation type="submission" date="2019-09" db="EMBL/GenBank/DDBJ databases">
        <title>Serinicoccus pratensis sp. nov., isolated from meadow soil.</title>
        <authorList>
            <person name="Zhang W."/>
        </authorList>
    </citation>
    <scope>NUCLEOTIDE SEQUENCE [LARGE SCALE GENOMIC DNA]</scope>
    <source>
        <strain evidence="1 2">W204</strain>
    </source>
</reference>
<organism evidence="1 2">
    <name type="scientific">Ornithinimicrobium pratense</name>
    <dbReference type="NCBI Taxonomy" id="2593973"/>
    <lineage>
        <taxon>Bacteria</taxon>
        <taxon>Bacillati</taxon>
        <taxon>Actinomycetota</taxon>
        <taxon>Actinomycetes</taxon>
        <taxon>Micrococcales</taxon>
        <taxon>Ornithinimicrobiaceae</taxon>
        <taxon>Ornithinimicrobium</taxon>
    </lineage>
</organism>